<name>A0ACC1XQ46_MELAZ</name>
<accession>A0ACC1XQ46</accession>
<dbReference type="Proteomes" id="UP001164539">
    <property type="component" value="Chromosome 8"/>
</dbReference>
<dbReference type="EMBL" id="CM051401">
    <property type="protein sequence ID" value="KAJ4713330.1"/>
    <property type="molecule type" value="Genomic_DNA"/>
</dbReference>
<comment type="caution">
    <text evidence="1">The sequence shown here is derived from an EMBL/GenBank/DDBJ whole genome shotgun (WGS) entry which is preliminary data.</text>
</comment>
<proteinExistence type="predicted"/>
<protein>
    <submittedName>
        <fullName evidence="1">Oleosin</fullName>
    </submittedName>
</protein>
<sequence length="163" mass="17887">MAEVRNPNHQRPTRPVGPPFNTNSFLRKLQAHAPNSTQLIGFLTLFISGSILLFLTGLTVTATILGLIFFAPLLILSSPIWVPIGVILFIVVAGFLSFCGFGVAVLAGLSWIYRYFRGMHPPGSERVDYARSRIYDTASHVKDYAREYGGYLQSKVKDAAPGA</sequence>
<gene>
    <name evidence="1" type="ORF">OWV82_015438</name>
</gene>
<organism evidence="1 2">
    <name type="scientific">Melia azedarach</name>
    <name type="common">Chinaberry tree</name>
    <dbReference type="NCBI Taxonomy" id="155640"/>
    <lineage>
        <taxon>Eukaryota</taxon>
        <taxon>Viridiplantae</taxon>
        <taxon>Streptophyta</taxon>
        <taxon>Embryophyta</taxon>
        <taxon>Tracheophyta</taxon>
        <taxon>Spermatophyta</taxon>
        <taxon>Magnoliopsida</taxon>
        <taxon>eudicotyledons</taxon>
        <taxon>Gunneridae</taxon>
        <taxon>Pentapetalae</taxon>
        <taxon>rosids</taxon>
        <taxon>malvids</taxon>
        <taxon>Sapindales</taxon>
        <taxon>Meliaceae</taxon>
        <taxon>Melia</taxon>
    </lineage>
</organism>
<reference evidence="1 2" key="1">
    <citation type="journal article" date="2023" name="Science">
        <title>Complex scaffold remodeling in plant triterpene biosynthesis.</title>
        <authorList>
            <person name="De La Pena R."/>
            <person name="Hodgson H."/>
            <person name="Liu J.C."/>
            <person name="Stephenson M.J."/>
            <person name="Martin A.C."/>
            <person name="Owen C."/>
            <person name="Harkess A."/>
            <person name="Leebens-Mack J."/>
            <person name="Jimenez L.E."/>
            <person name="Osbourn A."/>
            <person name="Sattely E.S."/>
        </authorList>
    </citation>
    <scope>NUCLEOTIDE SEQUENCE [LARGE SCALE GENOMIC DNA]</scope>
    <source>
        <strain evidence="2">cv. JPN11</strain>
        <tissue evidence="1">Leaf</tissue>
    </source>
</reference>
<keyword evidence="2" id="KW-1185">Reference proteome</keyword>
<evidence type="ECO:0000313" key="2">
    <source>
        <dbReference type="Proteomes" id="UP001164539"/>
    </source>
</evidence>
<evidence type="ECO:0000313" key="1">
    <source>
        <dbReference type="EMBL" id="KAJ4713330.1"/>
    </source>
</evidence>